<comment type="caution">
    <text evidence="2">The sequence shown here is derived from an EMBL/GenBank/DDBJ whole genome shotgun (WGS) entry which is preliminary data.</text>
</comment>
<evidence type="ECO:0000313" key="2">
    <source>
        <dbReference type="EMBL" id="MCH5596575.1"/>
    </source>
</evidence>
<keyword evidence="3" id="KW-1185">Reference proteome</keyword>
<evidence type="ECO:0000256" key="1">
    <source>
        <dbReference type="SAM" id="MobiDB-lite"/>
    </source>
</evidence>
<proteinExistence type="predicted"/>
<dbReference type="Proteomes" id="UP001202248">
    <property type="component" value="Unassembled WGS sequence"/>
</dbReference>
<feature type="compositionally biased region" description="Low complexity" evidence="1">
    <location>
        <begin position="70"/>
        <end position="81"/>
    </location>
</feature>
<organism evidence="2 3">
    <name type="scientific">Niabella ginsengisoli</name>
    <dbReference type="NCBI Taxonomy" id="522298"/>
    <lineage>
        <taxon>Bacteria</taxon>
        <taxon>Pseudomonadati</taxon>
        <taxon>Bacteroidota</taxon>
        <taxon>Chitinophagia</taxon>
        <taxon>Chitinophagales</taxon>
        <taxon>Chitinophagaceae</taxon>
        <taxon>Niabella</taxon>
    </lineage>
</organism>
<reference evidence="2 3" key="1">
    <citation type="submission" date="2022-02" db="EMBL/GenBank/DDBJ databases">
        <authorList>
            <person name="Min J."/>
        </authorList>
    </citation>
    <scope>NUCLEOTIDE SEQUENCE [LARGE SCALE GENOMIC DNA]</scope>
    <source>
        <strain evidence="2 3">GR10-1</strain>
    </source>
</reference>
<sequence>MSYKAQNTAYMLLSKHSGEFTVVDPRTTNAILAKAGISRSNMMSYTMDEICNILGVEYVVDGTITQTLTSSITTSSNSGSNKDSKKEGEKNITKPQAQLIPLIIKPA</sequence>
<gene>
    <name evidence="2" type="ORF">MKP09_00835</name>
</gene>
<dbReference type="RefSeq" id="WP_240825746.1">
    <property type="nucleotide sequence ID" value="NZ_JAKWBL010000001.1"/>
</dbReference>
<feature type="compositionally biased region" description="Basic and acidic residues" evidence="1">
    <location>
        <begin position="82"/>
        <end position="92"/>
    </location>
</feature>
<feature type="region of interest" description="Disordered" evidence="1">
    <location>
        <begin position="70"/>
        <end position="97"/>
    </location>
</feature>
<dbReference type="EMBL" id="JAKWBL010000001">
    <property type="protein sequence ID" value="MCH5596575.1"/>
    <property type="molecule type" value="Genomic_DNA"/>
</dbReference>
<evidence type="ECO:0000313" key="3">
    <source>
        <dbReference type="Proteomes" id="UP001202248"/>
    </source>
</evidence>
<name>A0ABS9SDZ9_9BACT</name>
<dbReference type="Gene3D" id="3.40.50.10610">
    <property type="entry name" value="ABC-type transport auxiliary lipoprotein component"/>
    <property type="match status" value="1"/>
</dbReference>
<protein>
    <submittedName>
        <fullName evidence="2">Uncharacterized protein</fullName>
    </submittedName>
</protein>
<accession>A0ABS9SDZ9</accession>